<sequence length="133" mass="14845">MFQQLKLTFVLILSMSFSLESHATSDICSICSCDHSQTNIDCSSRGLTSIPQPIPPNVEYLNLAENDIQAINEKTFQNLSSLETLSLSSNDIKELKPDTFRNLSSLTSLYLSHNDIQAINEKTFQNLSSLKTL</sequence>
<feature type="chain" id="PRO_5028919398" evidence="4">
    <location>
        <begin position="24"/>
        <end position="133"/>
    </location>
</feature>
<dbReference type="GO" id="GO:0005886">
    <property type="term" value="C:plasma membrane"/>
    <property type="evidence" value="ECO:0007669"/>
    <property type="project" value="TreeGrafter"/>
</dbReference>
<dbReference type="SUPFAM" id="SSF52058">
    <property type="entry name" value="L domain-like"/>
    <property type="match status" value="1"/>
</dbReference>
<evidence type="ECO:0000313" key="7">
    <source>
        <dbReference type="RefSeq" id="XP_036355968.1"/>
    </source>
</evidence>
<feature type="domain" description="LRRNT" evidence="5">
    <location>
        <begin position="27"/>
        <end position="60"/>
    </location>
</feature>
<name>A0A7E6EKU4_9MOLL</name>
<dbReference type="AlphaFoldDB" id="A0A7E6EKU4"/>
<dbReference type="SMART" id="SM00013">
    <property type="entry name" value="LRRNT"/>
    <property type="match status" value="1"/>
</dbReference>
<feature type="signal peptide" evidence="4">
    <location>
        <begin position="1"/>
        <end position="23"/>
    </location>
</feature>
<reference evidence="7" key="1">
    <citation type="submission" date="2025-08" db="UniProtKB">
        <authorList>
            <consortium name="RefSeq"/>
        </authorList>
    </citation>
    <scope>IDENTIFICATION</scope>
</reference>
<keyword evidence="2 4" id="KW-0732">Signal</keyword>
<dbReference type="InterPro" id="IPR000372">
    <property type="entry name" value="LRRNT"/>
</dbReference>
<dbReference type="InterPro" id="IPR003591">
    <property type="entry name" value="Leu-rich_rpt_typical-subtyp"/>
</dbReference>
<keyword evidence="1" id="KW-0433">Leucine-rich repeat</keyword>
<protein>
    <submittedName>
        <fullName evidence="7">Leucine-rich repeat-containing protein 4-like isoform X3</fullName>
    </submittedName>
</protein>
<accession>A0A7E6EKU4</accession>
<dbReference type="PANTHER" id="PTHR24369">
    <property type="entry name" value="ANTIGEN BSP, PUTATIVE-RELATED"/>
    <property type="match status" value="1"/>
</dbReference>
<dbReference type="SMART" id="SM00369">
    <property type="entry name" value="LRR_TYP"/>
    <property type="match status" value="3"/>
</dbReference>
<dbReference type="InterPro" id="IPR050541">
    <property type="entry name" value="LRR_TM_domain-containing"/>
</dbReference>
<evidence type="ECO:0000256" key="3">
    <source>
        <dbReference type="ARBA" id="ARBA00022737"/>
    </source>
</evidence>
<keyword evidence="3" id="KW-0677">Repeat</keyword>
<dbReference type="RefSeq" id="XP_036355968.1">
    <property type="nucleotide sequence ID" value="XM_036500075.1"/>
</dbReference>
<evidence type="ECO:0000256" key="4">
    <source>
        <dbReference type="SAM" id="SignalP"/>
    </source>
</evidence>
<dbReference type="FunFam" id="3.80.10.10:FF:000082">
    <property type="entry name" value="Leucine-rich repeat-containing 24"/>
    <property type="match status" value="1"/>
</dbReference>
<dbReference type="PROSITE" id="PS51450">
    <property type="entry name" value="LRR"/>
    <property type="match status" value="2"/>
</dbReference>
<evidence type="ECO:0000313" key="6">
    <source>
        <dbReference type="Proteomes" id="UP000515154"/>
    </source>
</evidence>
<organism evidence="6 7">
    <name type="scientific">Octopus sinensis</name>
    <name type="common">East Asian common octopus</name>
    <dbReference type="NCBI Taxonomy" id="2607531"/>
    <lineage>
        <taxon>Eukaryota</taxon>
        <taxon>Metazoa</taxon>
        <taxon>Spiralia</taxon>
        <taxon>Lophotrochozoa</taxon>
        <taxon>Mollusca</taxon>
        <taxon>Cephalopoda</taxon>
        <taxon>Coleoidea</taxon>
        <taxon>Octopodiformes</taxon>
        <taxon>Octopoda</taxon>
        <taxon>Incirrata</taxon>
        <taxon>Octopodidae</taxon>
        <taxon>Octopus</taxon>
    </lineage>
</organism>
<keyword evidence="6" id="KW-1185">Reference proteome</keyword>
<evidence type="ECO:0000256" key="2">
    <source>
        <dbReference type="ARBA" id="ARBA00022729"/>
    </source>
</evidence>
<dbReference type="Gene3D" id="3.80.10.10">
    <property type="entry name" value="Ribonuclease Inhibitor"/>
    <property type="match status" value="1"/>
</dbReference>
<dbReference type="Pfam" id="PF13855">
    <property type="entry name" value="LRR_8"/>
    <property type="match status" value="1"/>
</dbReference>
<evidence type="ECO:0000256" key="1">
    <source>
        <dbReference type="ARBA" id="ARBA00022614"/>
    </source>
</evidence>
<dbReference type="Proteomes" id="UP000515154">
    <property type="component" value="Unplaced"/>
</dbReference>
<dbReference type="PANTHER" id="PTHR24369:SF210">
    <property type="entry name" value="CHAOPTIN-RELATED"/>
    <property type="match status" value="1"/>
</dbReference>
<proteinExistence type="predicted"/>
<evidence type="ECO:0000259" key="5">
    <source>
        <dbReference type="SMART" id="SM00013"/>
    </source>
</evidence>
<dbReference type="InterPro" id="IPR032675">
    <property type="entry name" value="LRR_dom_sf"/>
</dbReference>
<dbReference type="InterPro" id="IPR001611">
    <property type="entry name" value="Leu-rich_rpt"/>
</dbReference>
<gene>
    <name evidence="7" type="primary">LOC115231410</name>
</gene>